<dbReference type="HOGENOM" id="CLU_2369622_0_0_5"/>
<feature type="region of interest" description="Disordered" evidence="1">
    <location>
        <begin position="50"/>
        <end position="75"/>
    </location>
</feature>
<reference evidence="2 3" key="1">
    <citation type="journal article" date="2014" name="PLoS ONE">
        <title>Genome Information of Methylobacterium oryzae, a Plant-Probiotic Methylotroph in the Phyllosphere.</title>
        <authorList>
            <person name="Kwak M.J."/>
            <person name="Jeong H."/>
            <person name="Madhaiyan M."/>
            <person name="Lee Y."/>
            <person name="Sa T.M."/>
            <person name="Oh T.K."/>
            <person name="Kim J.F."/>
        </authorList>
    </citation>
    <scope>NUCLEOTIDE SEQUENCE [LARGE SCALE GENOMIC DNA]</scope>
    <source>
        <strain evidence="2 3">CBMB20</strain>
    </source>
</reference>
<organism evidence="2 3">
    <name type="scientific">Methylobacterium oryzae CBMB20</name>
    <dbReference type="NCBI Taxonomy" id="693986"/>
    <lineage>
        <taxon>Bacteria</taxon>
        <taxon>Pseudomonadati</taxon>
        <taxon>Pseudomonadota</taxon>
        <taxon>Alphaproteobacteria</taxon>
        <taxon>Hyphomicrobiales</taxon>
        <taxon>Methylobacteriaceae</taxon>
        <taxon>Methylobacterium</taxon>
    </lineage>
</organism>
<evidence type="ECO:0000256" key="1">
    <source>
        <dbReference type="SAM" id="MobiDB-lite"/>
    </source>
</evidence>
<keyword evidence="3" id="KW-1185">Reference proteome</keyword>
<evidence type="ECO:0000313" key="3">
    <source>
        <dbReference type="Proteomes" id="UP000029492"/>
    </source>
</evidence>
<protein>
    <submittedName>
        <fullName evidence="2">Protein of unassigned function</fullName>
    </submittedName>
</protein>
<gene>
    <name evidence="2" type="ORF">MOC_1455</name>
</gene>
<evidence type="ECO:0000313" key="2">
    <source>
        <dbReference type="EMBL" id="AIQ89210.1"/>
    </source>
</evidence>
<dbReference type="Proteomes" id="UP000029492">
    <property type="component" value="Chromosome"/>
</dbReference>
<name>A0A089NRP5_9HYPH</name>
<proteinExistence type="predicted"/>
<dbReference type="EMBL" id="CP003811">
    <property type="protein sequence ID" value="AIQ89210.1"/>
    <property type="molecule type" value="Genomic_DNA"/>
</dbReference>
<sequence length="95" mass="10335">MSAGASQLGRAICNGVTRWRERRRGALRRAEDVRSGAFAAAIGGVRGRLQDGLVPHRSKRERPGRGRSASARAGRNPVLMGSRVQSHMKIFARSI</sequence>
<feature type="compositionally biased region" description="Low complexity" evidence="1">
    <location>
        <begin position="66"/>
        <end position="75"/>
    </location>
</feature>
<accession>A0A089NRP5</accession>
<dbReference type="KEGG" id="mor:MOC_1455"/>
<dbReference type="AlphaFoldDB" id="A0A089NRP5"/>